<dbReference type="GO" id="GO:0005524">
    <property type="term" value="F:ATP binding"/>
    <property type="evidence" value="ECO:0007669"/>
    <property type="project" value="UniProtKB-KW"/>
</dbReference>
<accession>A0A2N5M0K3</accession>
<dbReference type="InterPro" id="IPR036890">
    <property type="entry name" value="HATPase_C_sf"/>
</dbReference>
<evidence type="ECO:0000313" key="3">
    <source>
        <dbReference type="Proteomes" id="UP000234748"/>
    </source>
</evidence>
<gene>
    <name evidence="2" type="ORF">CUU66_21470</name>
</gene>
<dbReference type="EMBL" id="PGUY01000073">
    <property type="protein sequence ID" value="PLT27904.1"/>
    <property type="molecule type" value="Genomic_DNA"/>
</dbReference>
<feature type="domain" description="Histidine kinase/HSP90-like ATPase" evidence="1">
    <location>
        <begin position="34"/>
        <end position="132"/>
    </location>
</feature>
<dbReference type="OrthoDB" id="9799195at2"/>
<dbReference type="AlphaFoldDB" id="A0A2N5M0K3"/>
<organism evidence="2 3">
    <name type="scientific">Peribacillus deserti</name>
    <dbReference type="NCBI Taxonomy" id="673318"/>
    <lineage>
        <taxon>Bacteria</taxon>
        <taxon>Bacillati</taxon>
        <taxon>Bacillota</taxon>
        <taxon>Bacilli</taxon>
        <taxon>Bacillales</taxon>
        <taxon>Bacillaceae</taxon>
        <taxon>Peribacillus</taxon>
    </lineage>
</organism>
<evidence type="ECO:0000259" key="1">
    <source>
        <dbReference type="SMART" id="SM00387"/>
    </source>
</evidence>
<name>A0A2N5M0K3_9BACI</name>
<sequence length="132" mass="14206">MKKILFIDIQNEGDLVLARKMGRELSKSLHFTSVNQAKVITAISELGRNMYYYAGSGSFVFEILGKNPKVGIKITATDNGPGIENINKALEPGYTTSGGLGVGLSGVNKLMDEFFIESAVGTGTSITVTKWQ</sequence>
<dbReference type="SUPFAM" id="SSF55874">
    <property type="entry name" value="ATPase domain of HSP90 chaperone/DNA topoisomerase II/histidine kinase"/>
    <property type="match status" value="1"/>
</dbReference>
<comment type="caution">
    <text evidence="2">The sequence shown here is derived from an EMBL/GenBank/DDBJ whole genome shotgun (WGS) entry which is preliminary data.</text>
</comment>
<proteinExistence type="predicted"/>
<evidence type="ECO:0000313" key="2">
    <source>
        <dbReference type="EMBL" id="PLT27904.1"/>
    </source>
</evidence>
<dbReference type="Pfam" id="PF02518">
    <property type="entry name" value="HATPase_c"/>
    <property type="match status" value="1"/>
</dbReference>
<keyword evidence="2" id="KW-0067">ATP-binding</keyword>
<dbReference type="SMART" id="SM00387">
    <property type="entry name" value="HATPase_c"/>
    <property type="match status" value="1"/>
</dbReference>
<keyword evidence="2" id="KW-0547">Nucleotide-binding</keyword>
<dbReference type="InterPro" id="IPR003594">
    <property type="entry name" value="HATPase_dom"/>
</dbReference>
<dbReference type="CDD" id="cd16934">
    <property type="entry name" value="HATPase_RsbT-like"/>
    <property type="match status" value="1"/>
</dbReference>
<dbReference type="RefSeq" id="WP_101645430.1">
    <property type="nucleotide sequence ID" value="NZ_PGUY01000073.1"/>
</dbReference>
<dbReference type="Proteomes" id="UP000234748">
    <property type="component" value="Unassembled WGS sequence"/>
</dbReference>
<keyword evidence="3" id="KW-1185">Reference proteome</keyword>
<dbReference type="Gene3D" id="3.30.565.10">
    <property type="entry name" value="Histidine kinase-like ATPase, C-terminal domain"/>
    <property type="match status" value="1"/>
</dbReference>
<protein>
    <submittedName>
        <fullName evidence="2">ATP-binding protein</fullName>
    </submittedName>
</protein>
<reference evidence="2 3" key="1">
    <citation type="submission" date="2017-11" db="EMBL/GenBank/DDBJ databases">
        <title>Comparitive Functional Genomics of Dry Heat Resistant strains isolated from the Viking Spacecraft.</title>
        <authorList>
            <person name="Seuylemezian A."/>
            <person name="Cooper K."/>
            <person name="Vaishampayan P."/>
        </authorList>
    </citation>
    <scope>NUCLEOTIDE SEQUENCE [LARGE SCALE GENOMIC DNA]</scope>
    <source>
        <strain evidence="2 3">V1-29</strain>
    </source>
</reference>